<feature type="transmembrane region" description="Helical" evidence="13">
    <location>
        <begin position="564"/>
        <end position="587"/>
    </location>
</feature>
<protein>
    <submittedName>
        <fullName evidence="16">Uncharacterized protein</fullName>
    </submittedName>
</protein>
<evidence type="ECO:0000259" key="14">
    <source>
        <dbReference type="Pfam" id="PF00060"/>
    </source>
</evidence>
<keyword evidence="5 13" id="KW-0812">Transmembrane</keyword>
<evidence type="ECO:0000256" key="5">
    <source>
        <dbReference type="ARBA" id="ARBA00022692"/>
    </source>
</evidence>
<evidence type="ECO:0000256" key="9">
    <source>
        <dbReference type="ARBA" id="ARBA00023170"/>
    </source>
</evidence>
<dbReference type="AlphaFoldDB" id="A0A8J2JLW6"/>
<dbReference type="EMBL" id="CAJVCH010010229">
    <property type="protein sequence ID" value="CAG7667460.1"/>
    <property type="molecule type" value="Genomic_DNA"/>
</dbReference>
<keyword evidence="7" id="KW-0406">Ion transport</keyword>
<keyword evidence="11" id="KW-1071">Ligand-gated ion channel</keyword>
<evidence type="ECO:0000313" key="17">
    <source>
        <dbReference type="Proteomes" id="UP000708208"/>
    </source>
</evidence>
<reference evidence="16" key="1">
    <citation type="submission" date="2021-06" db="EMBL/GenBank/DDBJ databases">
        <authorList>
            <person name="Hodson N. C."/>
            <person name="Mongue J. A."/>
            <person name="Jaron S. K."/>
        </authorList>
    </citation>
    <scope>NUCLEOTIDE SEQUENCE</scope>
</reference>
<keyword evidence="3" id="KW-0813">Transport</keyword>
<gene>
    <name evidence="16" type="ORF">AFUS01_LOCUS1808</name>
</gene>
<dbReference type="OrthoDB" id="6614738at2759"/>
<accession>A0A8J2JLW6</accession>
<evidence type="ECO:0000256" key="10">
    <source>
        <dbReference type="ARBA" id="ARBA00023180"/>
    </source>
</evidence>
<dbReference type="Pfam" id="PF00060">
    <property type="entry name" value="Lig_chan"/>
    <property type="match status" value="1"/>
</dbReference>
<evidence type="ECO:0000256" key="12">
    <source>
        <dbReference type="ARBA" id="ARBA00023303"/>
    </source>
</evidence>
<comment type="caution">
    <text evidence="16">The sequence shown here is derived from an EMBL/GenBank/DDBJ whole genome shotgun (WGS) entry which is preliminary data.</text>
</comment>
<feature type="transmembrane region" description="Helical" evidence="13">
    <location>
        <begin position="353"/>
        <end position="374"/>
    </location>
</feature>
<dbReference type="GO" id="GO:0050906">
    <property type="term" value="P:detection of stimulus involved in sensory perception"/>
    <property type="evidence" value="ECO:0007669"/>
    <property type="project" value="UniProtKB-ARBA"/>
</dbReference>
<dbReference type="Pfam" id="PF10613">
    <property type="entry name" value="Lig_chan-Glu_bd"/>
    <property type="match status" value="1"/>
</dbReference>
<evidence type="ECO:0000256" key="13">
    <source>
        <dbReference type="SAM" id="Phobius"/>
    </source>
</evidence>
<sequence>MVIASKEPFKAVEVLVALFSKRESSSSEECILRLIIPPEVFPIEFHSSVVILSDSIHLSDRNTSSSGEVRIVAQSLRYIPHCENRVHYFEDNEADLQRENYPMQPFQLNPNRVHYMFVGREAGIRRLLKAETFQSLLYKTGIVVEGSERTVEKWQLSLENIGKFDPFDVIRNGHIRVASHPYKVSVVRNENNEPIGGMAYNFISNMATYYNCTFTFGHKGHQNINRMPNGTWNGFIGDLISNRVDIAFWQANSPTRNSVLDFTTHAYTMSLDFFMPLPQKTIKWYGVLFVFQRDLWVSIGISTLCVVLVLFLQVREGTGDPSTFKIVRIPFCALLQQSSNNIPEKVRMLSGMFFFYSIIVNTCFSCNLAAFLTFPEIDPLPTTPEQLAQMTHVHVNVVHYAGAISDVFFKQSSSPTVLKINERLEKTNPKEMIQALKKTAVTRNSALINFRSMGQIAIAENLTLHLGFNVVKMSQMSLVTWLVSPTLKKYSKFTEVISVNVGKCAETGHFKKWFDQTLDISTSQGITWMKDVRKGWFEDDPLSHVVVERTEKALTEAKVKSFELVHVGVAFFVLAIGLTAAISIWIFEITLKRTYALKSHTTPM</sequence>
<evidence type="ECO:0000256" key="4">
    <source>
        <dbReference type="ARBA" id="ARBA00022475"/>
    </source>
</evidence>
<name>A0A8J2JLW6_9HEXA</name>
<dbReference type="InterPro" id="IPR052192">
    <property type="entry name" value="Insect_Ionotropic_Sensory_Rcpt"/>
</dbReference>
<proteinExistence type="inferred from homology"/>
<dbReference type="PANTHER" id="PTHR42643:SF42">
    <property type="entry name" value="IONOTROPIC GLUTAMATE RECEPTOR L-GLUTAMATE AND GLYCINE-BINDING DOMAIN-CONTAINING PROTEIN"/>
    <property type="match status" value="1"/>
</dbReference>
<organism evidence="16 17">
    <name type="scientific">Allacma fusca</name>
    <dbReference type="NCBI Taxonomy" id="39272"/>
    <lineage>
        <taxon>Eukaryota</taxon>
        <taxon>Metazoa</taxon>
        <taxon>Ecdysozoa</taxon>
        <taxon>Arthropoda</taxon>
        <taxon>Hexapoda</taxon>
        <taxon>Collembola</taxon>
        <taxon>Symphypleona</taxon>
        <taxon>Sminthuridae</taxon>
        <taxon>Allacma</taxon>
    </lineage>
</organism>
<evidence type="ECO:0000256" key="7">
    <source>
        <dbReference type="ARBA" id="ARBA00023065"/>
    </source>
</evidence>
<comment type="subcellular location">
    <subcellularLocation>
        <location evidence="1">Cell membrane</location>
        <topology evidence="1">Multi-pass membrane protein</topology>
    </subcellularLocation>
</comment>
<keyword evidence="6 13" id="KW-1133">Transmembrane helix</keyword>
<dbReference type="PANTHER" id="PTHR42643">
    <property type="entry name" value="IONOTROPIC RECEPTOR 20A-RELATED"/>
    <property type="match status" value="1"/>
</dbReference>
<dbReference type="InterPro" id="IPR019594">
    <property type="entry name" value="Glu/Gly-bd"/>
</dbReference>
<keyword evidence="10" id="KW-0325">Glycoprotein</keyword>
<keyword evidence="8 13" id="KW-0472">Membrane</keyword>
<dbReference type="GO" id="GO:0005886">
    <property type="term" value="C:plasma membrane"/>
    <property type="evidence" value="ECO:0007669"/>
    <property type="project" value="UniProtKB-SubCell"/>
</dbReference>
<dbReference type="Proteomes" id="UP000708208">
    <property type="component" value="Unassembled WGS sequence"/>
</dbReference>
<feature type="domain" description="Ionotropic glutamate receptor L-glutamate and glycine-binding" evidence="15">
    <location>
        <begin position="177"/>
        <end position="275"/>
    </location>
</feature>
<keyword evidence="4" id="KW-1003">Cell membrane</keyword>
<dbReference type="InterPro" id="IPR001320">
    <property type="entry name" value="Iontro_rcpt_C"/>
</dbReference>
<evidence type="ECO:0000256" key="3">
    <source>
        <dbReference type="ARBA" id="ARBA00022448"/>
    </source>
</evidence>
<evidence type="ECO:0000256" key="1">
    <source>
        <dbReference type="ARBA" id="ARBA00004651"/>
    </source>
</evidence>
<evidence type="ECO:0000256" key="2">
    <source>
        <dbReference type="ARBA" id="ARBA00008685"/>
    </source>
</evidence>
<evidence type="ECO:0000256" key="8">
    <source>
        <dbReference type="ARBA" id="ARBA00023136"/>
    </source>
</evidence>
<keyword evidence="17" id="KW-1185">Reference proteome</keyword>
<feature type="domain" description="Ionotropic glutamate receptor C-terminal" evidence="14">
    <location>
        <begin position="295"/>
        <end position="578"/>
    </location>
</feature>
<evidence type="ECO:0000313" key="16">
    <source>
        <dbReference type="EMBL" id="CAG7667460.1"/>
    </source>
</evidence>
<comment type="similarity">
    <text evidence="2">Belongs to the glutamate-gated ion channel (TC 1.A.10.1) family.</text>
</comment>
<evidence type="ECO:0000259" key="15">
    <source>
        <dbReference type="Pfam" id="PF10613"/>
    </source>
</evidence>
<keyword evidence="9" id="KW-0675">Receptor</keyword>
<evidence type="ECO:0000256" key="6">
    <source>
        <dbReference type="ARBA" id="ARBA00022989"/>
    </source>
</evidence>
<feature type="transmembrane region" description="Helical" evidence="13">
    <location>
        <begin position="295"/>
        <end position="314"/>
    </location>
</feature>
<keyword evidence="12" id="KW-0407">Ion channel</keyword>
<dbReference type="GO" id="GO:0015276">
    <property type="term" value="F:ligand-gated monoatomic ion channel activity"/>
    <property type="evidence" value="ECO:0007669"/>
    <property type="project" value="InterPro"/>
</dbReference>
<evidence type="ECO:0000256" key="11">
    <source>
        <dbReference type="ARBA" id="ARBA00023286"/>
    </source>
</evidence>